<reference evidence="1 2" key="1">
    <citation type="submission" date="2011-08" db="EMBL/GenBank/DDBJ databases">
        <title>The Genome Sequence of Plasmodium vivax India VII.</title>
        <authorList>
            <consortium name="The Broad Institute Genome Sequencing Platform"/>
            <consortium name="The Broad Institute Genome Sequencing Center for Infectious Disease"/>
            <person name="Neafsey D."/>
            <person name="Carlton J."/>
            <person name="Barnwell J."/>
            <person name="Collins W."/>
            <person name="Escalante A."/>
            <person name="Mullikin J."/>
            <person name="Saul A."/>
            <person name="Guigo R."/>
            <person name="Camara F."/>
            <person name="Young S.K."/>
            <person name="Zeng Q."/>
            <person name="Gargeya S."/>
            <person name="Fitzgerald M."/>
            <person name="Haas B."/>
            <person name="Abouelleil A."/>
            <person name="Alvarado L."/>
            <person name="Arachchi H.M."/>
            <person name="Berlin A."/>
            <person name="Brown A."/>
            <person name="Chapman S.B."/>
            <person name="Chen Z."/>
            <person name="Dunbar C."/>
            <person name="Freedman E."/>
            <person name="Gearin G."/>
            <person name="Gellesch M."/>
            <person name="Goldberg J."/>
            <person name="Griggs A."/>
            <person name="Gujja S."/>
            <person name="Heiman D."/>
            <person name="Howarth C."/>
            <person name="Larson L."/>
            <person name="Lui A."/>
            <person name="MacDonald P.J.P."/>
            <person name="Montmayeur A."/>
            <person name="Murphy C."/>
            <person name="Neiman D."/>
            <person name="Pearson M."/>
            <person name="Priest M."/>
            <person name="Roberts A."/>
            <person name="Saif S."/>
            <person name="Shea T."/>
            <person name="Shenoy N."/>
            <person name="Sisk P."/>
            <person name="Stolte C."/>
            <person name="Sykes S."/>
            <person name="Wortman J."/>
            <person name="Nusbaum C."/>
            <person name="Birren B."/>
        </authorList>
    </citation>
    <scope>NUCLEOTIDE SEQUENCE [LARGE SCALE GENOMIC DNA]</scope>
    <source>
        <strain evidence="1 2">India VII</strain>
    </source>
</reference>
<evidence type="ECO:0000313" key="1">
    <source>
        <dbReference type="EMBL" id="KMZ77032.1"/>
    </source>
</evidence>
<name>A0A0J9S4T2_PLAVI</name>
<accession>A0A0J9S4T2</accession>
<organism evidence="1 2">
    <name type="scientific">Plasmodium vivax India VII</name>
    <dbReference type="NCBI Taxonomy" id="1077284"/>
    <lineage>
        <taxon>Eukaryota</taxon>
        <taxon>Sar</taxon>
        <taxon>Alveolata</taxon>
        <taxon>Apicomplexa</taxon>
        <taxon>Aconoidasida</taxon>
        <taxon>Haemosporida</taxon>
        <taxon>Plasmodiidae</taxon>
        <taxon>Plasmodium</taxon>
        <taxon>Plasmodium (Plasmodium)</taxon>
    </lineage>
</organism>
<dbReference type="OrthoDB" id="389114at2759"/>
<evidence type="ECO:0000313" key="2">
    <source>
        <dbReference type="Proteomes" id="UP000053562"/>
    </source>
</evidence>
<sequence>MFVLIIVFCKQFNSLILLNITKQFIEETYFFIKVNIYIFYIYFQYLFLNTVWDTYNEFDKSVDGDPYKHMYEVLCNQFMMQLGENKEKHTNFCLKLVRNLGCYNSDSKYYNPNNDRCNILYNWIYNTKKNDIRSKIIIDKCFDDYNILMNYTTSMNRCSYISHDDTYVEPKKISILNIFDDNMSIIKEALAQEYNTTDSPSQKYVCECVKIYKEMYREYCNDKNSWNTKREKTCERLNNFKTTYMEYIFNKLDKNDKIPSLYNVEYSYSNKCKANEKNLERASTEFQNKDGLQSKIVMGGEGMSIFSLPSTDDVENQVSPMSRTVSTAVGTVAGASSILALLYKVNEEFHLIL</sequence>
<dbReference type="AlphaFoldDB" id="A0A0J9S4T2"/>
<dbReference type="Proteomes" id="UP000053562">
    <property type="component" value="Unassembled WGS sequence"/>
</dbReference>
<proteinExistence type="predicted"/>
<dbReference type="EMBL" id="KQ234532">
    <property type="protein sequence ID" value="KMZ77032.1"/>
    <property type="molecule type" value="Genomic_DNA"/>
</dbReference>
<gene>
    <name evidence="1" type="ORF">PVIIG_05229</name>
</gene>
<protein>
    <submittedName>
        <fullName evidence="1">Uncharacterized protein</fullName>
    </submittedName>
</protein>